<dbReference type="EMBL" id="JAMPKX010000005">
    <property type="protein sequence ID" value="MEP0947728.1"/>
    <property type="molecule type" value="Genomic_DNA"/>
</dbReference>
<organism evidence="2 3">
    <name type="scientific">Leptolyngbya subtilissima DQ-A4</name>
    <dbReference type="NCBI Taxonomy" id="2933933"/>
    <lineage>
        <taxon>Bacteria</taxon>
        <taxon>Bacillati</taxon>
        <taxon>Cyanobacteriota</taxon>
        <taxon>Cyanophyceae</taxon>
        <taxon>Leptolyngbyales</taxon>
        <taxon>Leptolyngbyaceae</taxon>
        <taxon>Leptolyngbya group</taxon>
        <taxon>Leptolyngbya</taxon>
    </lineage>
</organism>
<feature type="transmembrane region" description="Helical" evidence="1">
    <location>
        <begin position="34"/>
        <end position="56"/>
    </location>
</feature>
<reference evidence="2 3" key="1">
    <citation type="submission" date="2022-04" db="EMBL/GenBank/DDBJ databases">
        <title>Positive selection, recombination, and allopatry shape intraspecific diversity of widespread and dominant cyanobacteria.</title>
        <authorList>
            <person name="Wei J."/>
            <person name="Shu W."/>
            <person name="Hu C."/>
        </authorList>
    </citation>
    <scope>NUCLEOTIDE SEQUENCE [LARGE SCALE GENOMIC DNA]</scope>
    <source>
        <strain evidence="2 3">DQ-A4</strain>
    </source>
</reference>
<feature type="transmembrane region" description="Helical" evidence="1">
    <location>
        <begin position="130"/>
        <end position="148"/>
    </location>
</feature>
<name>A0ABV0K4L2_9CYAN</name>
<evidence type="ECO:0000256" key="1">
    <source>
        <dbReference type="SAM" id="Phobius"/>
    </source>
</evidence>
<feature type="transmembrane region" description="Helical" evidence="1">
    <location>
        <begin position="76"/>
        <end position="97"/>
    </location>
</feature>
<keyword evidence="1" id="KW-0812">Transmembrane</keyword>
<dbReference type="InterPro" id="IPR011138">
    <property type="entry name" value="Cytochrome_b-558"/>
</dbReference>
<dbReference type="RefSeq" id="WP_190700070.1">
    <property type="nucleotide sequence ID" value="NZ_JAMPKX010000005.1"/>
</dbReference>
<protein>
    <submittedName>
        <fullName evidence="2">Succinate dehydrogenase cytochrome b subunit</fullName>
    </submittedName>
</protein>
<feature type="transmembrane region" description="Helical" evidence="1">
    <location>
        <begin position="177"/>
        <end position="194"/>
    </location>
</feature>
<dbReference type="Proteomes" id="UP001482513">
    <property type="component" value="Unassembled WGS sequence"/>
</dbReference>
<evidence type="ECO:0000313" key="3">
    <source>
        <dbReference type="Proteomes" id="UP001482513"/>
    </source>
</evidence>
<dbReference type="SUPFAM" id="SSF81343">
    <property type="entry name" value="Fumarate reductase respiratory complex transmembrane subunits"/>
    <property type="match status" value="1"/>
</dbReference>
<accession>A0ABV0K4L2</accession>
<feature type="transmembrane region" description="Helical" evidence="1">
    <location>
        <begin position="215"/>
        <end position="238"/>
    </location>
</feature>
<dbReference type="Gene3D" id="1.20.1300.10">
    <property type="entry name" value="Fumarate reductase/succinate dehydrogenase, transmembrane subunit"/>
    <property type="match status" value="1"/>
</dbReference>
<comment type="caution">
    <text evidence="2">The sequence shown here is derived from an EMBL/GenBank/DDBJ whole genome shotgun (WGS) entry which is preliminary data.</text>
</comment>
<keyword evidence="1" id="KW-0472">Membrane</keyword>
<gene>
    <name evidence="2" type="ORF">NC992_12670</name>
</gene>
<sequence length="244" mass="26762">MTNTLKAPQQKPESSTTGASPLLTFYRSSIGKKLITGFTGLALVTFVLVHMAGNLLLFVGRDAYNAYALLVSNFHVVYYTFELALAAIVLLHAWVGIEIFWRKRQARPEGYSTYESAGGSSYQTLSSRTMIITGLALAVFLVIHLRTFRFGTYYPTELGGDTVRDLARLVIEKFQELPYVVGYTVILVLLASHLRHGFWSALQSMGLLDKGIRPLAYGTSAVVGVGVAAGFLLLPWAIYLGLVS</sequence>
<keyword evidence="1" id="KW-1133">Transmembrane helix</keyword>
<keyword evidence="3" id="KW-1185">Reference proteome</keyword>
<dbReference type="InterPro" id="IPR034804">
    <property type="entry name" value="SQR/QFR_C/D"/>
</dbReference>
<evidence type="ECO:0000313" key="2">
    <source>
        <dbReference type="EMBL" id="MEP0947728.1"/>
    </source>
</evidence>
<proteinExistence type="predicted"/>
<dbReference type="CDD" id="cd03498">
    <property type="entry name" value="SQR_TypeB_2_TM"/>
    <property type="match status" value="1"/>
</dbReference>
<dbReference type="NCBIfam" id="TIGR02046">
    <property type="entry name" value="sdhC_b558_fam"/>
    <property type="match status" value="1"/>
</dbReference>